<proteinExistence type="predicted"/>
<sequence length="113" mass="12934">MRSQFSISNEDENESARSAFCWWRRAEEFKENGDLKVDISGLTPRLSPQRDGKAALGGPRRARTPPPQAPHLPSRRFLAACWWSQKGRHGYTSINHHSPGGSLWFWRDLSCKI</sequence>
<dbReference type="EMBL" id="GHES01037812">
    <property type="protein sequence ID" value="MPA68371.1"/>
    <property type="molecule type" value="Transcribed_RNA"/>
</dbReference>
<evidence type="ECO:0000313" key="2">
    <source>
        <dbReference type="EMBL" id="MPA68371.1"/>
    </source>
</evidence>
<feature type="region of interest" description="Disordered" evidence="1">
    <location>
        <begin position="40"/>
        <end position="73"/>
    </location>
</feature>
<protein>
    <submittedName>
        <fullName evidence="2">Uncharacterized protein</fullName>
    </submittedName>
</protein>
<accession>A0A5B7BKJ4</accession>
<reference evidence="2" key="1">
    <citation type="submission" date="2019-08" db="EMBL/GenBank/DDBJ databases">
        <title>Reference gene set and small RNA set construction with multiple tissues from Davidia involucrata Baill.</title>
        <authorList>
            <person name="Yang H."/>
            <person name="Zhou C."/>
            <person name="Li G."/>
            <person name="Wang J."/>
            <person name="Gao P."/>
            <person name="Wang M."/>
            <person name="Wang R."/>
            <person name="Zhao Y."/>
        </authorList>
    </citation>
    <scope>NUCLEOTIDE SEQUENCE</scope>
    <source>
        <tissue evidence="2">Mixed with DoveR01_LX</tissue>
    </source>
</reference>
<name>A0A5B7BKJ4_DAVIN</name>
<dbReference type="AlphaFoldDB" id="A0A5B7BKJ4"/>
<gene>
    <name evidence="2" type="ORF">Din_037812</name>
</gene>
<organism evidence="2">
    <name type="scientific">Davidia involucrata</name>
    <name type="common">Dove tree</name>
    <dbReference type="NCBI Taxonomy" id="16924"/>
    <lineage>
        <taxon>Eukaryota</taxon>
        <taxon>Viridiplantae</taxon>
        <taxon>Streptophyta</taxon>
        <taxon>Embryophyta</taxon>
        <taxon>Tracheophyta</taxon>
        <taxon>Spermatophyta</taxon>
        <taxon>Magnoliopsida</taxon>
        <taxon>eudicotyledons</taxon>
        <taxon>Gunneridae</taxon>
        <taxon>Pentapetalae</taxon>
        <taxon>asterids</taxon>
        <taxon>Cornales</taxon>
        <taxon>Nyssaceae</taxon>
        <taxon>Davidia</taxon>
    </lineage>
</organism>
<evidence type="ECO:0000256" key="1">
    <source>
        <dbReference type="SAM" id="MobiDB-lite"/>
    </source>
</evidence>